<feature type="domain" description="PKS/mFAS DH" evidence="25">
    <location>
        <begin position="1424"/>
        <end position="1709"/>
    </location>
</feature>
<dbReference type="SUPFAM" id="SSF47336">
    <property type="entry name" value="ACP-like"/>
    <property type="match status" value="1"/>
</dbReference>
<evidence type="ECO:0000259" key="25">
    <source>
        <dbReference type="PROSITE" id="PS52019"/>
    </source>
</evidence>
<dbReference type="PROSITE" id="PS52004">
    <property type="entry name" value="KS3_2"/>
    <property type="match status" value="1"/>
</dbReference>
<keyword evidence="27" id="KW-1185">Reference proteome</keyword>
<dbReference type="SMART" id="SM00823">
    <property type="entry name" value="PKS_PP"/>
    <property type="match status" value="1"/>
</dbReference>
<dbReference type="InterPro" id="IPR001227">
    <property type="entry name" value="Ac_transferase_dom_sf"/>
</dbReference>
<dbReference type="InterPro" id="IPR049551">
    <property type="entry name" value="PKS_DH_C"/>
</dbReference>
<dbReference type="InterPro" id="IPR013968">
    <property type="entry name" value="PKS_KR"/>
</dbReference>
<dbReference type="SMART" id="SM00825">
    <property type="entry name" value="PKS_KS"/>
    <property type="match status" value="1"/>
</dbReference>
<comment type="catalytic activity">
    <reaction evidence="11">
        <text>17-(4-hydroxyphenyl)heptadecanoyl-[(phenol)carboxyphthiodiolenone synthase] + 2 (S)-methylmalonyl-CoA + 3 malonyl-CoA + 5 NADPH + 10 H(+) = C35-(phenol)carboxyphthiodiolenone-[(phenol)carboxyphthiodiolenone synthase] + 5 CO2 + 5 NADP(+) + 5 CoA + 2 H2O</text>
        <dbReference type="Rhea" id="RHEA:57756"/>
        <dbReference type="Rhea" id="RHEA-COMP:14272"/>
        <dbReference type="Rhea" id="RHEA-COMP:14989"/>
        <dbReference type="ChEBI" id="CHEBI:15377"/>
        <dbReference type="ChEBI" id="CHEBI:15378"/>
        <dbReference type="ChEBI" id="CHEBI:16526"/>
        <dbReference type="ChEBI" id="CHEBI:57287"/>
        <dbReference type="ChEBI" id="CHEBI:57327"/>
        <dbReference type="ChEBI" id="CHEBI:57384"/>
        <dbReference type="ChEBI" id="CHEBI:57783"/>
        <dbReference type="ChEBI" id="CHEBI:58349"/>
        <dbReference type="ChEBI" id="CHEBI:133300"/>
        <dbReference type="ChEBI" id="CHEBI:142259"/>
        <dbReference type="EC" id="2.3.1.292"/>
    </reaction>
</comment>
<keyword evidence="9" id="KW-0443">Lipid metabolism</keyword>
<dbReference type="InterPro" id="IPR014031">
    <property type="entry name" value="Ketoacyl_synth_C"/>
</dbReference>
<feature type="active site" description="Proton donor; for dehydratase activity" evidence="21">
    <location>
        <position position="1625"/>
    </location>
</feature>
<feature type="region of interest" description="C-terminal hotdog fold" evidence="21">
    <location>
        <begin position="1562"/>
        <end position="1709"/>
    </location>
</feature>
<dbReference type="STRING" id="320771.Cflav_PD2967"/>
<evidence type="ECO:0000259" key="24">
    <source>
        <dbReference type="PROSITE" id="PS52004"/>
    </source>
</evidence>
<keyword evidence="5" id="KW-0808">Transferase</keyword>
<dbReference type="GO" id="GO:0016491">
    <property type="term" value="F:oxidoreductase activity"/>
    <property type="evidence" value="ECO:0007669"/>
    <property type="project" value="UniProtKB-KW"/>
</dbReference>
<dbReference type="InterPro" id="IPR016036">
    <property type="entry name" value="Malonyl_transacylase_ACP-bd"/>
</dbReference>
<dbReference type="Pfam" id="PF22621">
    <property type="entry name" value="CurL-like_PKS_C"/>
    <property type="match status" value="1"/>
</dbReference>
<accession>B9XIK8</accession>
<dbReference type="GO" id="GO:0004312">
    <property type="term" value="F:fatty acid synthase activity"/>
    <property type="evidence" value="ECO:0007669"/>
    <property type="project" value="TreeGrafter"/>
</dbReference>
<evidence type="ECO:0000259" key="23">
    <source>
        <dbReference type="PROSITE" id="PS50075"/>
    </source>
</evidence>
<comment type="catalytic activity">
    <reaction evidence="14">
        <text>icosanoyl-[(phenol)carboxyphthiodiolenone synthase] + 2 (S)-methylmalonyl-CoA + 3 malonyl-CoA + 5 NADPH + 10 H(+) = C32-carboxyphthiodiolenone-[(phenol)carboxyphthiodiolenone synthase] + 5 CO2 + 5 NADP(+) + 5 CoA + 2 H2O</text>
        <dbReference type="Rhea" id="RHEA:57748"/>
        <dbReference type="Rhea" id="RHEA-COMP:14985"/>
        <dbReference type="Rhea" id="RHEA-COMP:14986"/>
        <dbReference type="ChEBI" id="CHEBI:15377"/>
        <dbReference type="ChEBI" id="CHEBI:15378"/>
        <dbReference type="ChEBI" id="CHEBI:16526"/>
        <dbReference type="ChEBI" id="CHEBI:57287"/>
        <dbReference type="ChEBI" id="CHEBI:57327"/>
        <dbReference type="ChEBI" id="CHEBI:57384"/>
        <dbReference type="ChEBI" id="CHEBI:57783"/>
        <dbReference type="ChEBI" id="CHEBI:58349"/>
        <dbReference type="ChEBI" id="CHEBI:87848"/>
        <dbReference type="ChEBI" id="CHEBI:142236"/>
        <dbReference type="EC" id="2.3.1.292"/>
    </reaction>
</comment>
<dbReference type="InterPro" id="IPR018201">
    <property type="entry name" value="Ketoacyl_synth_AS"/>
</dbReference>
<dbReference type="InterPro" id="IPR049552">
    <property type="entry name" value="PKS_DH_N"/>
</dbReference>
<dbReference type="Pfam" id="PF21394">
    <property type="entry name" value="Beta-ketacyl_N"/>
    <property type="match status" value="1"/>
</dbReference>
<feature type="region of interest" description="Disordered" evidence="22">
    <location>
        <begin position="1"/>
        <end position="20"/>
    </location>
</feature>
<evidence type="ECO:0000256" key="20">
    <source>
        <dbReference type="ARBA" id="ARBA00084020"/>
    </source>
</evidence>
<dbReference type="SMART" id="SM00827">
    <property type="entry name" value="PKS_AT"/>
    <property type="match status" value="1"/>
</dbReference>
<dbReference type="Gene3D" id="3.30.70.3290">
    <property type="match status" value="1"/>
</dbReference>
<dbReference type="Pfam" id="PF00698">
    <property type="entry name" value="Acyl_transf_1"/>
    <property type="match status" value="1"/>
</dbReference>
<dbReference type="SUPFAM" id="SSF51735">
    <property type="entry name" value="NAD(P)-binding Rossmann-fold domains"/>
    <property type="match status" value="2"/>
</dbReference>
<dbReference type="Gene3D" id="3.10.129.110">
    <property type="entry name" value="Polyketide synthase dehydratase"/>
    <property type="match status" value="1"/>
</dbReference>
<dbReference type="GO" id="GO:0034081">
    <property type="term" value="C:polyketide synthase complex"/>
    <property type="evidence" value="ECO:0007669"/>
    <property type="project" value="UniProtKB-ARBA"/>
</dbReference>
<dbReference type="Proteomes" id="UP000003688">
    <property type="component" value="Unassembled WGS sequence"/>
</dbReference>
<evidence type="ECO:0000256" key="17">
    <source>
        <dbReference type="ARBA" id="ARBA00073623"/>
    </source>
</evidence>
<evidence type="ECO:0000256" key="18">
    <source>
        <dbReference type="ARBA" id="ARBA00075053"/>
    </source>
</evidence>
<comment type="cofactor">
    <cofactor evidence="2">
        <name>pantetheine 4'-phosphate</name>
        <dbReference type="ChEBI" id="CHEBI:47942"/>
    </cofactor>
</comment>
<dbReference type="GO" id="GO:0006633">
    <property type="term" value="P:fatty acid biosynthetic process"/>
    <property type="evidence" value="ECO:0007669"/>
    <property type="project" value="InterPro"/>
</dbReference>
<dbReference type="InterPro" id="IPR036736">
    <property type="entry name" value="ACP-like_sf"/>
</dbReference>
<evidence type="ECO:0000256" key="8">
    <source>
        <dbReference type="ARBA" id="ARBA00023002"/>
    </source>
</evidence>
<dbReference type="Pfam" id="PF21089">
    <property type="entry name" value="PKS_DH_N"/>
    <property type="match status" value="1"/>
</dbReference>
<dbReference type="FunFam" id="3.40.47.10:FF:000042">
    <property type="entry name" value="Polyketide synthase Pks13"/>
    <property type="match status" value="1"/>
</dbReference>
<dbReference type="CDD" id="cd00833">
    <property type="entry name" value="PKS"/>
    <property type="match status" value="1"/>
</dbReference>
<keyword evidence="4" id="KW-0597">Phosphoprotein</keyword>
<keyword evidence="10" id="KW-0511">Multifunctional enzyme</keyword>
<evidence type="ECO:0000256" key="13">
    <source>
        <dbReference type="ARBA" id="ARBA00052119"/>
    </source>
</evidence>
<evidence type="ECO:0000256" key="1">
    <source>
        <dbReference type="ARBA" id="ARBA00001937"/>
    </source>
</evidence>
<dbReference type="Gene3D" id="1.10.1200.10">
    <property type="entry name" value="ACP-like"/>
    <property type="match status" value="1"/>
</dbReference>
<dbReference type="SUPFAM" id="SSF52151">
    <property type="entry name" value="FabD/lysophospholipase-like"/>
    <property type="match status" value="1"/>
</dbReference>
<dbReference type="PROSITE" id="PS50075">
    <property type="entry name" value="CARRIER"/>
    <property type="match status" value="1"/>
</dbReference>
<dbReference type="Gene3D" id="3.40.47.10">
    <property type="match status" value="1"/>
</dbReference>
<sequence length="1911" mass="210751">MQPDYKMNTNFPDMESSLHNSDQVPTNYKIAVIGMAGRFPGAKNVDTFWHNLRNGVESIKFFTDEELTRAGVPSALLKNPDFVKAYPALDEMESFDAGFFGLSPRDASIMDPQHRQFLECAWEALEHAGCDPETYPGTIGVFAGSGRVSYLTYHLLPNSALMESVGEFLLRHTGNDKDFLATRVSYEFNLKGPSLNVQTACSTSLVAIHLACQSLLMGECDTALAGGVTILLPQDQGYVYREGEVLSPDGHCRAFSADAKGTVFGNGAGVVVLKRLEDAMRDGDSIMAIIRGSAINNDGSMKGGYLAPSVSGQAEVVAAAMAVAGVDAESISYVEMHGTGTPVGDPIEVTALTQAFRKSTDKTQFCGIGSVKTNIGHVDTAAGTASFIKTVLALRNRQIPANLHFEAPNTEIDFVNSPFFVNSKLTDWKAGETPRRAGVNSLGIGGTNAHLILEEAPEALPSGSSRPQQLLVLSAKTDTALENATKNLIGYLKENPQLKLADVAFTLQTGRKRFNHRRLVVSENVEDAIKALEEADPKRVFTSTTEHKGRPVAFMFTGQGAQYVNMGRELYELEPAFRETVDRCSKLLQAHLGQDLRTILFPSPELADWASTQIHQTAITQPALFVIEYALAMLWMQWGLQPQAMIGHSIGEYVAACLAKVFSLEDALTLVAARGRLMQEQPGGAMIAVPLSEARLLPYLNERISLAAINGPELCVLSGPFEAIKSVEKQLEEKDIAVHRLHTSHAFHSAMMEPMLKPFAEKIRKIRLQLPQIPFLSNVTGTWITEEEATDPGYWLRHAREAVRFSEGLQTLLQESDQVLVEVGPGRTLSRLTMRHPAKNIDQIVLTSLRHPEDQHSDLTFLLQSLGRAWAAGVNVDWTGFYARERRSRVCLPTYPFEHQRYWIERGELSFASEAGRNGLSKKTDLTDWFYQPSWKRSPLPLPTGAAATKKCCWLIFEDQSGLGTRFRQQLEASAKESMAEQVKASEVVSVRIGGRFWKMSDNLFIIDPHKPADYWRLLKELTEAGRVPERIVHLWNASPDEDNSAQPVLNQRTSNYSFHSLLFLAQAIGQVGWTHPMQLAIISQGMQALAGESVRQPAKALLLGPCKVIPREFPNLLCRSIDVMLPEPGSQEEQRLLRQIELEFDAVPEDRVVAYRGSGRWVQTYEAVRLEGVTEKTSTSQAAPSAEQVVRPISIPAIRSGGVYLITGGLGGLGLEMAGHLAKKAPVKLVLVGRTGLPRREDWESTLTSTDPGSKVHRTIKQLQALEASGAEVMVAAADVSKREEMQPVLEKVWQRFGAIHGVIHAAGVLNDCLIQMKTPDGAERVFAPKVTATLLLEELLANTKLDFLLLCSSVSALAGVPGQVDYCAANAFLDAFAQWKTAKDGTWTVAINWGAWQEVGMAAELAARANSDQSLPDGLSRHPLLAGHVTSNPEQPEEKVFSNELSIQRYWVLSEHKFQGGEAVIPGTTYLEMARAAFQKYNEGGPVELRDVLFIAPLEIRPSETKPVRLRLKQGNDASEFVIESRRGMDWQEHARGAVAQFDPGKPHRVSLPDILSQCNREEKIFTGPRPETREDRYFFLGQRWNSLKRIHFGTDQAVAYMELPEQFLADLNVFKMHPAMLDWATSFALHLVEGYEQSELMYIPFSYKRLRLHAPLPGRIYSHARCLEPSNSAMPTFHLTITDPDGVVIVEVEEFSMKGIQPMDHDKRRANLERSAGAPALQFDLSEAISPAEGLAALDRILYQPGLPQVIVSPQDLTAWLKQFNQSSEPSGSSEKPDTAVSATANRQARPNLATAYLAPRDGLEQALVKVWEEALGLEGIGIEDNFFELGGHSLLLTQTITRMRKLLPVEISVRKLFARPSIAAIVDEIAKAPTLAPSDQAPSLVAVPRETLRARSTQKQAKPLESL</sequence>
<comment type="cofactor">
    <cofactor evidence="1">
        <name>NADP(+)</name>
        <dbReference type="ChEBI" id="CHEBI:58349"/>
    </cofactor>
</comment>
<protein>
    <recommendedName>
        <fullName evidence="17">Phenolphthiocerol/phthiocerol polyketide synthase subunit E</fullName>
        <ecNumber evidence="16">2.3.1.292</ecNumber>
    </recommendedName>
    <alternativeName>
        <fullName evidence="19">(Phenol)carboxyphthiodiolenone synthase subunit E</fullName>
    </alternativeName>
    <alternativeName>
        <fullName evidence="20">Beta-ketoacyl-acyl-carrier-protein synthase I</fullName>
    </alternativeName>
    <alternativeName>
        <fullName evidence="18">Phthiocerol synthesis polyketide synthase type I PpsE</fullName>
    </alternativeName>
</protein>
<dbReference type="SMART" id="SM00826">
    <property type="entry name" value="PKS_DH"/>
    <property type="match status" value="1"/>
</dbReference>
<feature type="region of interest" description="Disordered" evidence="22">
    <location>
        <begin position="1768"/>
        <end position="1789"/>
    </location>
</feature>
<evidence type="ECO:0000256" key="16">
    <source>
        <dbReference type="ARBA" id="ARBA00066974"/>
    </source>
</evidence>
<comment type="catalytic activity">
    <reaction evidence="12">
        <text>19-(4-hydroxyphenyl)nonadecanoyl-[(phenol)carboxyphthiodiolenone synthase] + 2 (S)-methylmalonyl-CoA + 3 malonyl-CoA + 5 NADPH + 10 H(+) = C37-(phenol)carboxyphthiodiolenone-[(phenol)carboxyphthiodiolenone synthase] + 5 CO2 + 5 NADP(+) + 5 CoA + 2 H2O</text>
        <dbReference type="Rhea" id="RHEA:57760"/>
        <dbReference type="Rhea" id="RHEA-COMP:14273"/>
        <dbReference type="Rhea" id="RHEA-COMP:14990"/>
        <dbReference type="ChEBI" id="CHEBI:15377"/>
        <dbReference type="ChEBI" id="CHEBI:15378"/>
        <dbReference type="ChEBI" id="CHEBI:16526"/>
        <dbReference type="ChEBI" id="CHEBI:57287"/>
        <dbReference type="ChEBI" id="CHEBI:57327"/>
        <dbReference type="ChEBI" id="CHEBI:57384"/>
        <dbReference type="ChEBI" id="CHEBI:57783"/>
        <dbReference type="ChEBI" id="CHEBI:58349"/>
        <dbReference type="ChEBI" id="CHEBI:133301"/>
        <dbReference type="ChEBI" id="CHEBI:142260"/>
        <dbReference type="EC" id="2.3.1.292"/>
    </reaction>
</comment>
<dbReference type="InterPro" id="IPR016039">
    <property type="entry name" value="Thiolase-like"/>
</dbReference>
<dbReference type="InterPro" id="IPR036291">
    <property type="entry name" value="NAD(P)-bd_dom_sf"/>
</dbReference>
<dbReference type="PROSITE" id="PS52019">
    <property type="entry name" value="PKS_MFAS_DH"/>
    <property type="match status" value="1"/>
</dbReference>
<evidence type="ECO:0000256" key="14">
    <source>
        <dbReference type="ARBA" id="ARBA00052745"/>
    </source>
</evidence>
<feature type="active site" description="Proton acceptor; for dehydratase activity" evidence="21">
    <location>
        <position position="1458"/>
    </location>
</feature>
<dbReference type="PANTHER" id="PTHR43775:SF51">
    <property type="entry name" value="INACTIVE PHENOLPHTHIOCEROL SYNTHESIS POLYKETIDE SYNTHASE TYPE I PKS1-RELATED"/>
    <property type="match status" value="1"/>
</dbReference>
<evidence type="ECO:0000256" key="12">
    <source>
        <dbReference type="ARBA" id="ARBA00051971"/>
    </source>
</evidence>
<dbReference type="InterPro" id="IPR006162">
    <property type="entry name" value="Ppantetheine_attach_site"/>
</dbReference>
<evidence type="ECO:0000256" key="10">
    <source>
        <dbReference type="ARBA" id="ARBA00023268"/>
    </source>
</evidence>
<feature type="compositionally biased region" description="Polar residues" evidence="22">
    <location>
        <begin position="1768"/>
        <end position="1777"/>
    </location>
</feature>
<dbReference type="GO" id="GO:0031177">
    <property type="term" value="F:phosphopantetheine binding"/>
    <property type="evidence" value="ECO:0007669"/>
    <property type="project" value="InterPro"/>
</dbReference>
<comment type="function">
    <text evidence="15">Part of the PpsABCDE complex involved in the biosynthesis of the lipid core common to phthiocerols and phenolphthiocerols by successive additions of malonyl-CoA or methylmalonyl-CoA extender units. PpsA can accept as substrate the activated forms of either icosanoyl (C20), docosanoyl (C22) or lignoceroyl (C24) groups from FadD26, or a (4-hydroxyphenyl)-C17 or (4-hydroxyphenyl)-C19 fatty acyl from FadD29. PpsA initiates the biosynthesis and extends its substrate using a malonyl-CoA extender unit. The PpsB and PpsC proteins add the second and third malonyl-CoA extender units. PpsD adds an (R)-methylmalonyl unit and PpsE adds a second (R)-methylmalonyl unit. The incorporation of the methylmalonyl units results in formation of two branched methyl groups in the elongated product.</text>
</comment>
<keyword evidence="7" id="KW-0521">NADP</keyword>
<evidence type="ECO:0000256" key="6">
    <source>
        <dbReference type="ARBA" id="ARBA00022832"/>
    </source>
</evidence>
<dbReference type="InterPro" id="IPR020807">
    <property type="entry name" value="PKS_DH"/>
</dbReference>
<dbReference type="InterPro" id="IPR014043">
    <property type="entry name" value="Acyl_transferase_dom"/>
</dbReference>
<dbReference type="InterPro" id="IPR009081">
    <property type="entry name" value="PP-bd_ACP"/>
</dbReference>
<gene>
    <name evidence="26" type="ORF">Cflav_PD2967</name>
</gene>
<dbReference type="GO" id="GO:0004315">
    <property type="term" value="F:3-oxoacyl-[acyl-carrier-protein] synthase activity"/>
    <property type="evidence" value="ECO:0007669"/>
    <property type="project" value="InterPro"/>
</dbReference>
<evidence type="ECO:0000256" key="7">
    <source>
        <dbReference type="ARBA" id="ARBA00022857"/>
    </source>
</evidence>
<dbReference type="EC" id="2.3.1.292" evidence="16"/>
<keyword evidence="3" id="KW-0596">Phosphopantetheine</keyword>
<dbReference type="SUPFAM" id="SSF53901">
    <property type="entry name" value="Thiolase-like"/>
    <property type="match status" value="1"/>
</dbReference>
<dbReference type="Pfam" id="PF08659">
    <property type="entry name" value="KR"/>
    <property type="match status" value="1"/>
</dbReference>
<reference evidence="26 27" key="1">
    <citation type="journal article" date="2011" name="J. Bacteriol.">
        <title>Genome sequence of 'Pedosphaera parvula' Ellin514, an aerobic Verrucomicrobial isolate from pasture soil.</title>
        <authorList>
            <person name="Kant R."/>
            <person name="van Passel M.W."/>
            <person name="Sangwan P."/>
            <person name="Palva A."/>
            <person name="Lucas S."/>
            <person name="Copeland A."/>
            <person name="Lapidus A."/>
            <person name="Glavina Del Rio T."/>
            <person name="Dalin E."/>
            <person name="Tice H."/>
            <person name="Bruce D."/>
            <person name="Goodwin L."/>
            <person name="Pitluck S."/>
            <person name="Chertkov O."/>
            <person name="Larimer F.W."/>
            <person name="Land M.L."/>
            <person name="Hauser L."/>
            <person name="Brettin T.S."/>
            <person name="Detter J.C."/>
            <person name="Han S."/>
            <person name="de Vos W.M."/>
            <person name="Janssen P.H."/>
            <person name="Smidt H."/>
        </authorList>
    </citation>
    <scope>NUCLEOTIDE SEQUENCE [LARGE SCALE GENOMIC DNA]</scope>
    <source>
        <strain evidence="26 27">Ellin514</strain>
    </source>
</reference>
<proteinExistence type="predicted"/>
<organism evidence="26 27">
    <name type="scientific">Pedosphaera parvula (strain Ellin514)</name>
    <dbReference type="NCBI Taxonomy" id="320771"/>
    <lineage>
        <taxon>Bacteria</taxon>
        <taxon>Pseudomonadati</taxon>
        <taxon>Verrucomicrobiota</taxon>
        <taxon>Pedosphaerae</taxon>
        <taxon>Pedosphaerales</taxon>
        <taxon>Pedosphaeraceae</taxon>
        <taxon>Pedosphaera</taxon>
    </lineage>
</organism>
<evidence type="ECO:0000256" key="9">
    <source>
        <dbReference type="ARBA" id="ARBA00023098"/>
    </source>
</evidence>
<dbReference type="Pfam" id="PF14765">
    <property type="entry name" value="PS-DH"/>
    <property type="match status" value="1"/>
</dbReference>
<dbReference type="PROSITE" id="PS00606">
    <property type="entry name" value="KS3_1"/>
    <property type="match status" value="1"/>
</dbReference>
<keyword evidence="6" id="KW-0276">Fatty acid metabolism</keyword>
<evidence type="ECO:0000313" key="27">
    <source>
        <dbReference type="Proteomes" id="UP000003688"/>
    </source>
</evidence>
<evidence type="ECO:0000256" key="22">
    <source>
        <dbReference type="SAM" id="MobiDB-lite"/>
    </source>
</evidence>
<dbReference type="InterPro" id="IPR057326">
    <property type="entry name" value="KR_dom"/>
</dbReference>
<comment type="catalytic activity">
    <reaction evidence="13">
        <text>docosanoyl-[(phenol)carboxyphthiodiolenone synthase] + 2 (S)-methylmalonyl-CoA + 3 malonyl-CoA + 5 NADPH + 10 H(+) = C34-carboxyphthiodiolenone-[(phenol)carboxyphthiodiolenone synthase] + 5 CO2 + 5 NADP(+) + 5 CoA + 2 H2O</text>
        <dbReference type="Rhea" id="RHEA:57752"/>
        <dbReference type="Rhea" id="RHEA-COMP:14987"/>
        <dbReference type="Rhea" id="RHEA-COMP:14988"/>
        <dbReference type="ChEBI" id="CHEBI:15377"/>
        <dbReference type="ChEBI" id="CHEBI:15378"/>
        <dbReference type="ChEBI" id="CHEBI:16526"/>
        <dbReference type="ChEBI" id="CHEBI:57287"/>
        <dbReference type="ChEBI" id="CHEBI:57327"/>
        <dbReference type="ChEBI" id="CHEBI:57384"/>
        <dbReference type="ChEBI" id="CHEBI:57783"/>
        <dbReference type="ChEBI" id="CHEBI:58349"/>
        <dbReference type="ChEBI" id="CHEBI:142237"/>
        <dbReference type="ChEBI" id="CHEBI:142238"/>
        <dbReference type="EC" id="2.3.1.292"/>
    </reaction>
</comment>
<dbReference type="InterPro" id="IPR050091">
    <property type="entry name" value="PKS_NRPS_Biosynth_Enz"/>
</dbReference>
<evidence type="ECO:0000256" key="21">
    <source>
        <dbReference type="PROSITE-ProRule" id="PRU01363"/>
    </source>
</evidence>
<evidence type="ECO:0000256" key="19">
    <source>
        <dbReference type="ARBA" id="ARBA00078169"/>
    </source>
</evidence>
<dbReference type="InterPro" id="IPR016035">
    <property type="entry name" value="Acyl_Trfase/lysoPLipase"/>
</dbReference>
<dbReference type="Gene3D" id="3.40.50.720">
    <property type="entry name" value="NAD(P)-binding Rossmann-like Domain"/>
    <property type="match status" value="1"/>
</dbReference>
<evidence type="ECO:0000256" key="15">
    <source>
        <dbReference type="ARBA" id="ARBA00058455"/>
    </source>
</evidence>
<dbReference type="SUPFAM" id="SSF55048">
    <property type="entry name" value="Probable ACP-binding domain of malonyl-CoA ACP transacylase"/>
    <property type="match status" value="1"/>
</dbReference>
<keyword evidence="8" id="KW-0560">Oxidoreductase</keyword>
<evidence type="ECO:0000313" key="26">
    <source>
        <dbReference type="EMBL" id="EEF60271.1"/>
    </source>
</evidence>
<dbReference type="CDD" id="cd08953">
    <property type="entry name" value="KR_2_SDR_x"/>
    <property type="match status" value="1"/>
</dbReference>
<dbReference type="InterPro" id="IPR020841">
    <property type="entry name" value="PKS_Beta-ketoAc_synthase_dom"/>
</dbReference>
<dbReference type="FunFam" id="1.10.1200.10:FF:000005">
    <property type="entry name" value="Nonribosomal peptide synthetase 1"/>
    <property type="match status" value="1"/>
</dbReference>
<feature type="domain" description="Carrier" evidence="23">
    <location>
        <begin position="1802"/>
        <end position="1877"/>
    </location>
</feature>
<dbReference type="InterPro" id="IPR020806">
    <property type="entry name" value="PKS_PP-bd"/>
</dbReference>
<comment type="caution">
    <text evidence="26">The sequence shown here is derived from an EMBL/GenBank/DDBJ whole genome shotgun (WGS) entry which is preliminary data.</text>
</comment>
<dbReference type="SMART" id="SM00822">
    <property type="entry name" value="PKS_KR"/>
    <property type="match status" value="1"/>
</dbReference>
<dbReference type="InterPro" id="IPR049490">
    <property type="entry name" value="C883_1060-like_KR_N"/>
</dbReference>
<evidence type="ECO:0000256" key="11">
    <source>
        <dbReference type="ARBA" id="ARBA00050973"/>
    </source>
</evidence>
<dbReference type="EMBL" id="ABOX02000018">
    <property type="protein sequence ID" value="EEF60271.1"/>
    <property type="molecule type" value="Genomic_DNA"/>
</dbReference>
<feature type="region of interest" description="N-terminal hotdog fold" evidence="21">
    <location>
        <begin position="1424"/>
        <end position="1548"/>
    </location>
</feature>
<dbReference type="Pfam" id="PF00550">
    <property type="entry name" value="PP-binding"/>
    <property type="match status" value="1"/>
</dbReference>
<dbReference type="InterPro" id="IPR049900">
    <property type="entry name" value="PKS_mFAS_DH"/>
</dbReference>
<evidence type="ECO:0000256" key="3">
    <source>
        <dbReference type="ARBA" id="ARBA00022450"/>
    </source>
</evidence>
<dbReference type="InterPro" id="IPR042104">
    <property type="entry name" value="PKS_dehydratase_sf"/>
</dbReference>
<feature type="domain" description="Ketosynthase family 3 (KS3)" evidence="24">
    <location>
        <begin position="27"/>
        <end position="455"/>
    </location>
</feature>
<dbReference type="PANTHER" id="PTHR43775">
    <property type="entry name" value="FATTY ACID SYNTHASE"/>
    <property type="match status" value="1"/>
</dbReference>
<dbReference type="InterPro" id="IPR014030">
    <property type="entry name" value="Ketoacyl_synth_N"/>
</dbReference>
<evidence type="ECO:0000256" key="5">
    <source>
        <dbReference type="ARBA" id="ARBA00022679"/>
    </source>
</evidence>
<evidence type="ECO:0000256" key="4">
    <source>
        <dbReference type="ARBA" id="ARBA00022553"/>
    </source>
</evidence>
<dbReference type="Pfam" id="PF00109">
    <property type="entry name" value="ketoacyl-synt"/>
    <property type="match status" value="1"/>
</dbReference>
<evidence type="ECO:0000256" key="2">
    <source>
        <dbReference type="ARBA" id="ARBA00001957"/>
    </source>
</evidence>
<name>B9XIK8_PEDPL</name>
<dbReference type="Pfam" id="PF02801">
    <property type="entry name" value="Ketoacyl-synt_C"/>
    <property type="match status" value="1"/>
</dbReference>
<dbReference type="PROSITE" id="PS00012">
    <property type="entry name" value="PHOSPHOPANTETHEINE"/>
    <property type="match status" value="1"/>
</dbReference>
<feature type="compositionally biased region" description="Polar residues" evidence="22">
    <location>
        <begin position="7"/>
        <end position="20"/>
    </location>
</feature>
<dbReference type="Gene3D" id="3.40.366.10">
    <property type="entry name" value="Malonyl-Coenzyme A Acyl Carrier Protein, domain 2"/>
    <property type="match status" value="1"/>
</dbReference>
<dbReference type="Gene3D" id="3.30.70.250">
    <property type="entry name" value="Malonyl-CoA ACP transacylase, ACP-binding"/>
    <property type="match status" value="1"/>
</dbReference>